<dbReference type="Pfam" id="PF00679">
    <property type="entry name" value="EFG_C"/>
    <property type="match status" value="1"/>
</dbReference>
<protein>
    <recommendedName>
        <fullName evidence="6">Large ribosomal subunit assembly factor BipA</fullName>
        <ecNumber evidence="6">3.6.5.-</ecNumber>
    </recommendedName>
    <alternativeName>
        <fullName evidence="6">GTP-binding protein BipA</fullName>
    </alternativeName>
</protein>
<comment type="subcellular location">
    <subcellularLocation>
        <location evidence="6">Cytoplasm</location>
    </subcellularLocation>
    <text evidence="6">Binds to ribosomes.</text>
</comment>
<dbReference type="AlphaFoldDB" id="A0A413XD65"/>
<dbReference type="InterPro" id="IPR000640">
    <property type="entry name" value="EFG_V-like"/>
</dbReference>
<dbReference type="GO" id="GO:0045727">
    <property type="term" value="P:positive regulation of translation"/>
    <property type="evidence" value="ECO:0007669"/>
    <property type="project" value="TreeGrafter"/>
</dbReference>
<dbReference type="Proteomes" id="UP001055091">
    <property type="component" value="Unassembled WGS sequence"/>
</dbReference>
<dbReference type="HAMAP" id="MF_00849">
    <property type="entry name" value="BipA"/>
    <property type="match status" value="1"/>
</dbReference>
<evidence type="ECO:0000313" key="9">
    <source>
        <dbReference type="EMBL" id="MUB62856.1"/>
    </source>
</evidence>
<dbReference type="PROSITE" id="PS51722">
    <property type="entry name" value="G_TR_2"/>
    <property type="match status" value="1"/>
</dbReference>
<dbReference type="GO" id="GO:0010467">
    <property type="term" value="P:gene expression"/>
    <property type="evidence" value="ECO:0007669"/>
    <property type="project" value="UniProtKB-ARBA"/>
</dbReference>
<dbReference type="Gene3D" id="3.30.70.870">
    <property type="entry name" value="Elongation Factor G (Translational Gtpase), domain 3"/>
    <property type="match status" value="1"/>
</dbReference>
<sequence length="613" mass="68230">MKMKREDVRNVAIIAHVDHGKTTLVDALLRQSGIFRENQEVVDRVMDSNDIERERGITILSKNTAVNYNGTKINIIDTPGHADFGGEVERVLKMVNGVILVVDAYEGVMPQTKFVLRKALELGLSVVACINKIDRPEARPDEVEEEVLELLMDLDATEEQLDCPFLYASAKGGFAKKNLDDPEENMSALFQTIIDHIPAPEGDPEAPTQLLISTIDYNEYVGRIGVGKVDNGSIRVNQECVIVNHHDPEKMRKVKVGKLYEYEGLNKVEVTEAGIGAIVAISGIADIHIGDTLCSPDNPEAIPFQKISEPTIAMNFMVNDSPLAGQEGKFITSRHIRERLFRELNTDVSLRVEETDSPDCFKVSGRGELHLSVLIENMRRENFEFAVSKAEVLYQYDERNRKLEPMEIAYIDVPEEFTGAVIQKLTSRKGELQGMSPANGGYTRLEFSIPSRGLIGYRGEFMTDTKGNGIMNTAFDGYAPYKGDLSYRKTGSLIAYESGESITYGLFNAQERGILFIGAGVKVYSGMVIGQNPKAEDIEINVCKTKKLTNTRSSSADEALKLTTPKEMSLEQCLDFIDTDELLEITPVSLRIRKKILDPTMRKRSSLNKKSLG</sequence>
<evidence type="ECO:0000256" key="4">
    <source>
        <dbReference type="ARBA" id="ARBA00023136"/>
    </source>
</evidence>
<dbReference type="CDD" id="cd01891">
    <property type="entry name" value="TypA_BipA"/>
    <property type="match status" value="1"/>
</dbReference>
<keyword evidence="6" id="KW-0694">RNA-binding</keyword>
<feature type="binding site" evidence="6">
    <location>
        <begin position="131"/>
        <end position="134"/>
    </location>
    <ligand>
        <name>GTP</name>
        <dbReference type="ChEBI" id="CHEBI:37565"/>
    </ligand>
</feature>
<dbReference type="InterPro" id="IPR047041">
    <property type="entry name" value="BipA_GTP-bd_dom"/>
</dbReference>
<dbReference type="InterPro" id="IPR005225">
    <property type="entry name" value="Small_GTP-bd"/>
</dbReference>
<dbReference type="Gene3D" id="2.40.30.10">
    <property type="entry name" value="Translation factors"/>
    <property type="match status" value="1"/>
</dbReference>
<dbReference type="GO" id="GO:0000049">
    <property type="term" value="F:tRNA binding"/>
    <property type="evidence" value="ECO:0007669"/>
    <property type="project" value="UniProtKB-KW"/>
</dbReference>
<accession>A0A413XD65</accession>
<dbReference type="GO" id="GO:0000027">
    <property type="term" value="P:ribosomal large subunit assembly"/>
    <property type="evidence" value="ECO:0007669"/>
    <property type="project" value="UniProtKB-UniRule"/>
</dbReference>
<comment type="caution">
    <text evidence="8">The sequence shown here is derived from an EMBL/GenBank/DDBJ whole genome shotgun (WGS) entry which is preliminary data.</text>
</comment>
<dbReference type="GO" id="GO:0005525">
    <property type="term" value="F:GTP binding"/>
    <property type="evidence" value="ECO:0007669"/>
    <property type="project" value="UniProtKB-UniRule"/>
</dbReference>
<dbReference type="InterPro" id="IPR006298">
    <property type="entry name" value="BipA"/>
</dbReference>
<dbReference type="EMBL" id="WNME01000003">
    <property type="protein sequence ID" value="MUB62856.1"/>
    <property type="molecule type" value="Genomic_DNA"/>
</dbReference>
<dbReference type="InterPro" id="IPR006297">
    <property type="entry name" value="EF-4"/>
</dbReference>
<dbReference type="CDD" id="cd03691">
    <property type="entry name" value="BipA_TypA_II"/>
    <property type="match status" value="1"/>
</dbReference>
<keyword evidence="6" id="KW-0699">rRNA-binding</keyword>
<dbReference type="FunFam" id="3.30.70.240:FF:000002">
    <property type="entry name" value="GTP-binding protein TypA"/>
    <property type="match status" value="1"/>
</dbReference>
<keyword evidence="6" id="KW-0690">Ribosome biogenesis</keyword>
<comment type="similarity">
    <text evidence="1">Belongs to the TRAFAC class translation factor GTPase superfamily. Classic translation factor GTPase family. LepA subfamily.</text>
</comment>
<dbReference type="Pfam" id="PF21018">
    <property type="entry name" value="BipA_C"/>
    <property type="match status" value="1"/>
</dbReference>
<dbReference type="GO" id="GO:0005737">
    <property type="term" value="C:cytoplasm"/>
    <property type="evidence" value="ECO:0007669"/>
    <property type="project" value="UniProtKB-SubCell"/>
</dbReference>
<comment type="similarity">
    <text evidence="6">Belongs to the TRAFAC class translation factor GTPase superfamily. Classic translation factor GTPase family. BipA subfamily.</text>
</comment>
<dbReference type="CDD" id="cd03710">
    <property type="entry name" value="BipA_TypA_C"/>
    <property type="match status" value="1"/>
</dbReference>
<organism evidence="8 11">
    <name type="scientific">Hungatella hathewayi</name>
    <dbReference type="NCBI Taxonomy" id="154046"/>
    <lineage>
        <taxon>Bacteria</taxon>
        <taxon>Bacillati</taxon>
        <taxon>Bacillota</taxon>
        <taxon>Clostridia</taxon>
        <taxon>Lachnospirales</taxon>
        <taxon>Lachnospiraceae</taxon>
        <taxon>Hungatella</taxon>
    </lineage>
</organism>
<dbReference type="PROSITE" id="PS00301">
    <property type="entry name" value="G_TR_1"/>
    <property type="match status" value="1"/>
</dbReference>
<dbReference type="InterPro" id="IPR035651">
    <property type="entry name" value="BipA_V"/>
</dbReference>
<dbReference type="EC" id="3.6.5.-" evidence="6"/>
<dbReference type="SUPFAM" id="SSF52540">
    <property type="entry name" value="P-loop containing nucleoside triphosphate hydrolases"/>
    <property type="match status" value="1"/>
</dbReference>
<dbReference type="SMART" id="SM00838">
    <property type="entry name" value="EFG_C"/>
    <property type="match status" value="1"/>
</dbReference>
<dbReference type="FunFam" id="2.40.50.250:FF:000001">
    <property type="entry name" value="GTP-binding protein TypA"/>
    <property type="match status" value="1"/>
</dbReference>
<dbReference type="GO" id="GO:0019843">
    <property type="term" value="F:rRNA binding"/>
    <property type="evidence" value="ECO:0007669"/>
    <property type="project" value="UniProtKB-KW"/>
</dbReference>
<evidence type="ECO:0000256" key="3">
    <source>
        <dbReference type="ARBA" id="ARBA00023134"/>
    </source>
</evidence>
<dbReference type="FunFam" id="3.30.70.870:FF:000003">
    <property type="entry name" value="GTP-binding protein TypA"/>
    <property type="match status" value="1"/>
</dbReference>
<keyword evidence="3 6" id="KW-0342">GTP-binding</keyword>
<dbReference type="InterPro" id="IPR042116">
    <property type="entry name" value="TypA/BipA_C"/>
</dbReference>
<dbReference type="Pfam" id="PF00009">
    <property type="entry name" value="GTP_EFTU"/>
    <property type="match status" value="1"/>
</dbReference>
<dbReference type="InterPro" id="IPR000795">
    <property type="entry name" value="T_Tr_GTP-bd_dom"/>
</dbReference>
<dbReference type="GeneID" id="93150662"/>
<name>A0A413XD65_9FIRM</name>
<comment type="function">
    <text evidence="6">A 50S ribosomal subunit assembly protein with GTPase activity, required for 50S subunit assembly at low temperatures, may also play a role in translation. Binds GTP and analogs. Binds the 70S ribosome between the 30S and 50S subunits, in a similar position as ribosome-bound EF-G; it contacts a number of ribosomal proteins, both rRNAs and the A-site tRNA.</text>
</comment>
<dbReference type="NCBIfam" id="TIGR00231">
    <property type="entry name" value="small_GTP"/>
    <property type="match status" value="1"/>
</dbReference>
<dbReference type="GO" id="GO:0003924">
    <property type="term" value="F:GTPase activity"/>
    <property type="evidence" value="ECO:0007669"/>
    <property type="project" value="UniProtKB-UniRule"/>
</dbReference>
<dbReference type="InterPro" id="IPR048876">
    <property type="entry name" value="BipA_C"/>
</dbReference>
<evidence type="ECO:0000313" key="11">
    <source>
        <dbReference type="Proteomes" id="UP001055091"/>
    </source>
</evidence>
<dbReference type="SUPFAM" id="SSF50447">
    <property type="entry name" value="Translation proteins"/>
    <property type="match status" value="1"/>
</dbReference>
<dbReference type="Proteomes" id="UP000434223">
    <property type="component" value="Unassembled WGS sequence"/>
</dbReference>
<evidence type="ECO:0000256" key="6">
    <source>
        <dbReference type="HAMAP-Rule" id="MF_00849"/>
    </source>
</evidence>
<dbReference type="PANTHER" id="PTHR43512:SF4">
    <property type="entry name" value="TRANSLATION FACTOR GUF1 HOMOLOG, CHLOROPLASTIC"/>
    <property type="match status" value="1"/>
</dbReference>
<reference evidence="8" key="2">
    <citation type="submission" date="2022-01" db="EMBL/GenBank/DDBJ databases">
        <title>Novel bile acid biosynthetic pathways are enriched in the microbiome of centenarians.</title>
        <authorList>
            <person name="Sato Y."/>
            <person name="Atarashi K."/>
            <person name="Plichta R.D."/>
            <person name="Arai Y."/>
            <person name="Sasajima S."/>
            <person name="Kearney M.S."/>
            <person name="Suda W."/>
            <person name="Takeshita K."/>
            <person name="Sasaki T."/>
            <person name="Okamoto S."/>
            <person name="Skelly N.A."/>
            <person name="Okamura Y."/>
            <person name="Vlamakis H."/>
            <person name="Li Y."/>
            <person name="Tanoue T."/>
            <person name="Takei H."/>
            <person name="Nittono H."/>
            <person name="Narushima S."/>
            <person name="Irie J."/>
            <person name="Itoh H."/>
            <person name="Moriya K."/>
            <person name="Sugiura Y."/>
            <person name="Suematsu M."/>
            <person name="Moritoki N."/>
            <person name="Shibata S."/>
            <person name="Littman R.D."/>
            <person name="Fischbach A.M."/>
            <person name="Uwamino Y."/>
            <person name="Inoue T."/>
            <person name="Honda A."/>
            <person name="Hattori M."/>
            <person name="Murai T."/>
            <person name="Xavier J.R."/>
            <person name="Hirose N."/>
            <person name="Honda K."/>
        </authorList>
    </citation>
    <scope>NUCLEOTIDE SEQUENCE</scope>
    <source>
        <strain evidence="8">CE91-St55</strain>
    </source>
</reference>
<feature type="domain" description="Tr-type G" evidence="7">
    <location>
        <begin position="6"/>
        <end position="201"/>
    </location>
</feature>
<evidence type="ECO:0000313" key="10">
    <source>
        <dbReference type="Proteomes" id="UP000434223"/>
    </source>
</evidence>
<dbReference type="Gene3D" id="3.40.50.300">
    <property type="entry name" value="P-loop containing nucleotide triphosphate hydrolases"/>
    <property type="match status" value="1"/>
</dbReference>
<keyword evidence="6" id="KW-0963">Cytoplasm</keyword>
<reference evidence="9 10" key="1">
    <citation type="submission" date="2019-09" db="EMBL/GenBank/DDBJ databases">
        <title>Draft genome sequencing of Hungatella hathewayi 123Y-2.</title>
        <authorList>
            <person name="Lv Q."/>
            <person name="Li S."/>
        </authorList>
    </citation>
    <scope>NUCLEOTIDE SEQUENCE [LARGE SCALE GENOMIC DNA]</scope>
    <source>
        <strain evidence="9 10">123Y-2</strain>
    </source>
</reference>
<keyword evidence="2 6" id="KW-0547">Nucleotide-binding</keyword>
<comment type="subunit">
    <text evidence="6">Monomer.</text>
</comment>
<dbReference type="PANTHER" id="PTHR43512">
    <property type="entry name" value="TRANSLATION FACTOR GUF1-RELATED"/>
    <property type="match status" value="1"/>
</dbReference>
<dbReference type="InterPro" id="IPR047042">
    <property type="entry name" value="BipA_II"/>
</dbReference>
<proteinExistence type="inferred from homology"/>
<dbReference type="InterPro" id="IPR004161">
    <property type="entry name" value="EFTu-like_2"/>
</dbReference>
<dbReference type="OrthoDB" id="9801591at2"/>
<evidence type="ECO:0000313" key="8">
    <source>
        <dbReference type="EMBL" id="GKH04387.1"/>
    </source>
</evidence>
<dbReference type="EMBL" id="BQNJ01000002">
    <property type="protein sequence ID" value="GKH04387.1"/>
    <property type="molecule type" value="Genomic_DNA"/>
</dbReference>
<dbReference type="InterPro" id="IPR035647">
    <property type="entry name" value="EFG_III/V"/>
</dbReference>
<dbReference type="FunFam" id="2.40.30.10:FF:000016">
    <property type="entry name" value="GTP-binding protein TypA"/>
    <property type="match status" value="1"/>
</dbReference>
<dbReference type="GO" id="GO:0043022">
    <property type="term" value="F:ribosome binding"/>
    <property type="evidence" value="ECO:0007669"/>
    <property type="project" value="UniProtKB-UniRule"/>
</dbReference>
<dbReference type="CDD" id="cd16263">
    <property type="entry name" value="BipA_III"/>
    <property type="match status" value="1"/>
</dbReference>
<dbReference type="InterPro" id="IPR009000">
    <property type="entry name" value="Transl_B-barrel_sf"/>
</dbReference>
<keyword evidence="6" id="KW-0820">tRNA-binding</keyword>
<dbReference type="NCBIfam" id="TIGR01394">
    <property type="entry name" value="TypA_BipA"/>
    <property type="match status" value="1"/>
</dbReference>
<evidence type="ECO:0000256" key="2">
    <source>
        <dbReference type="ARBA" id="ARBA00022741"/>
    </source>
</evidence>
<dbReference type="SUPFAM" id="SSF54980">
    <property type="entry name" value="EF-G C-terminal domain-like"/>
    <property type="match status" value="2"/>
</dbReference>
<evidence type="ECO:0000256" key="5">
    <source>
        <dbReference type="ARBA" id="ARBA00048548"/>
    </source>
</evidence>
<dbReference type="Pfam" id="PF03144">
    <property type="entry name" value="GTP_EFTU_D2"/>
    <property type="match status" value="1"/>
</dbReference>
<feature type="binding site" evidence="6">
    <location>
        <begin position="18"/>
        <end position="23"/>
    </location>
    <ligand>
        <name>GTP</name>
        <dbReference type="ChEBI" id="CHEBI:37565"/>
    </ligand>
</feature>
<dbReference type="PRINTS" id="PR00315">
    <property type="entry name" value="ELONGATNFCT"/>
</dbReference>
<dbReference type="RefSeq" id="WP_022033279.1">
    <property type="nucleotide sequence ID" value="NZ_BQNJ01000002.1"/>
</dbReference>
<dbReference type="GO" id="GO:0009409">
    <property type="term" value="P:response to cold"/>
    <property type="evidence" value="ECO:0007669"/>
    <property type="project" value="UniProtKB-ARBA"/>
</dbReference>
<dbReference type="InterPro" id="IPR027417">
    <property type="entry name" value="P-loop_NTPase"/>
</dbReference>
<keyword evidence="6" id="KW-0378">Hydrolase</keyword>
<comment type="catalytic activity">
    <reaction evidence="5 6">
        <text>GTP + H2O = GDP + phosphate + H(+)</text>
        <dbReference type="Rhea" id="RHEA:19669"/>
        <dbReference type="ChEBI" id="CHEBI:15377"/>
        <dbReference type="ChEBI" id="CHEBI:15378"/>
        <dbReference type="ChEBI" id="CHEBI:37565"/>
        <dbReference type="ChEBI" id="CHEBI:43474"/>
        <dbReference type="ChEBI" id="CHEBI:58189"/>
    </reaction>
</comment>
<keyword evidence="4" id="KW-0472">Membrane</keyword>
<dbReference type="InterPro" id="IPR031157">
    <property type="entry name" value="G_TR_CS"/>
</dbReference>
<dbReference type="FunFam" id="3.40.50.300:FF:000055">
    <property type="entry name" value="GTP-binding protein TypA"/>
    <property type="match status" value="1"/>
</dbReference>
<dbReference type="Gene3D" id="3.30.70.240">
    <property type="match status" value="1"/>
</dbReference>
<evidence type="ECO:0000256" key="1">
    <source>
        <dbReference type="ARBA" id="ARBA00005454"/>
    </source>
</evidence>
<gene>
    <name evidence="6 8" type="primary">bipA</name>
    <name evidence="9" type="synonym">typA</name>
    <name evidence="8" type="ORF">CE91St55_63680</name>
    <name evidence="9" type="ORF">GNE07_07265</name>
</gene>
<evidence type="ECO:0000259" key="7">
    <source>
        <dbReference type="PROSITE" id="PS51722"/>
    </source>
</evidence>
<dbReference type="Gene3D" id="2.40.50.250">
    <property type="entry name" value="bipa protein"/>
    <property type="match status" value="1"/>
</dbReference>
<dbReference type="InterPro" id="IPR047043">
    <property type="entry name" value="BipA_III"/>
</dbReference>